<dbReference type="SMART" id="SM00389">
    <property type="entry name" value="HOX"/>
    <property type="match status" value="1"/>
</dbReference>
<proteinExistence type="predicted"/>
<evidence type="ECO:0000313" key="9">
    <source>
        <dbReference type="EMBL" id="KAK0164478.1"/>
    </source>
</evidence>
<keyword evidence="2 5" id="KW-0238">DNA-binding</keyword>
<feature type="domain" description="Homeobox" evidence="8">
    <location>
        <begin position="117"/>
        <end position="177"/>
    </location>
</feature>
<dbReference type="InterPro" id="IPR001356">
    <property type="entry name" value="HD"/>
</dbReference>
<evidence type="ECO:0000256" key="1">
    <source>
        <dbReference type="ARBA" id="ARBA00004123"/>
    </source>
</evidence>
<evidence type="ECO:0000256" key="4">
    <source>
        <dbReference type="ARBA" id="ARBA00023242"/>
    </source>
</evidence>
<dbReference type="Gene3D" id="1.10.10.60">
    <property type="entry name" value="Homeodomain-like"/>
    <property type="match status" value="1"/>
</dbReference>
<dbReference type="CDD" id="cd00086">
    <property type="entry name" value="homeodomain"/>
    <property type="match status" value="1"/>
</dbReference>
<dbReference type="GO" id="GO:0030154">
    <property type="term" value="P:cell differentiation"/>
    <property type="evidence" value="ECO:0007669"/>
    <property type="project" value="TreeGrafter"/>
</dbReference>
<reference evidence="9" key="2">
    <citation type="submission" date="2023-03" db="EMBL/GenBank/DDBJ databases">
        <authorList>
            <person name="Inwood S.N."/>
            <person name="Skelly J.G."/>
            <person name="Guhlin J."/>
            <person name="Harrop T.W.R."/>
            <person name="Goldson S.G."/>
            <person name="Dearden P.K."/>
        </authorList>
    </citation>
    <scope>NUCLEOTIDE SEQUENCE</scope>
    <source>
        <strain evidence="9">Irish</strain>
        <tissue evidence="9">Whole body</tissue>
    </source>
</reference>
<dbReference type="InterPro" id="IPR009057">
    <property type="entry name" value="Homeodomain-like_sf"/>
</dbReference>
<keyword evidence="4 5" id="KW-0539">Nucleus</keyword>
<dbReference type="Proteomes" id="UP001168990">
    <property type="component" value="Unassembled WGS sequence"/>
</dbReference>
<dbReference type="EMBL" id="JAQQBS010001422">
    <property type="protein sequence ID" value="KAK0164478.1"/>
    <property type="molecule type" value="Genomic_DNA"/>
</dbReference>
<organism evidence="9 10">
    <name type="scientific">Microctonus aethiopoides</name>
    <dbReference type="NCBI Taxonomy" id="144406"/>
    <lineage>
        <taxon>Eukaryota</taxon>
        <taxon>Metazoa</taxon>
        <taxon>Ecdysozoa</taxon>
        <taxon>Arthropoda</taxon>
        <taxon>Hexapoda</taxon>
        <taxon>Insecta</taxon>
        <taxon>Pterygota</taxon>
        <taxon>Neoptera</taxon>
        <taxon>Endopterygota</taxon>
        <taxon>Hymenoptera</taxon>
        <taxon>Apocrita</taxon>
        <taxon>Ichneumonoidea</taxon>
        <taxon>Braconidae</taxon>
        <taxon>Euphorinae</taxon>
        <taxon>Microctonus</taxon>
    </lineage>
</organism>
<evidence type="ECO:0000256" key="6">
    <source>
        <dbReference type="RuleBase" id="RU000682"/>
    </source>
</evidence>
<dbReference type="GO" id="GO:0000978">
    <property type="term" value="F:RNA polymerase II cis-regulatory region sequence-specific DNA binding"/>
    <property type="evidence" value="ECO:0007669"/>
    <property type="project" value="TreeGrafter"/>
</dbReference>
<reference evidence="9" key="1">
    <citation type="journal article" date="2023" name="bioRxiv">
        <title>Scaffold-level genome assemblies of two parasitoid biocontrol wasps reveal the parthenogenesis mechanism and an associated novel virus.</title>
        <authorList>
            <person name="Inwood S."/>
            <person name="Skelly J."/>
            <person name="Guhlin J."/>
            <person name="Harrop T."/>
            <person name="Goldson S."/>
            <person name="Dearden P."/>
        </authorList>
    </citation>
    <scope>NUCLEOTIDE SEQUENCE</scope>
    <source>
        <strain evidence="9">Irish</strain>
        <tissue evidence="9">Whole body</tissue>
    </source>
</reference>
<evidence type="ECO:0000313" key="10">
    <source>
        <dbReference type="Proteomes" id="UP001168990"/>
    </source>
</evidence>
<dbReference type="SUPFAM" id="SSF46689">
    <property type="entry name" value="Homeodomain-like"/>
    <property type="match status" value="1"/>
</dbReference>
<comment type="subcellular location">
    <subcellularLocation>
        <location evidence="1 5 6">Nucleus</location>
    </subcellularLocation>
</comment>
<protein>
    <recommendedName>
        <fullName evidence="8">Homeobox domain-containing protein</fullName>
    </recommendedName>
</protein>
<evidence type="ECO:0000256" key="3">
    <source>
        <dbReference type="ARBA" id="ARBA00023155"/>
    </source>
</evidence>
<dbReference type="GO" id="GO:0000981">
    <property type="term" value="F:DNA-binding transcription factor activity, RNA polymerase II-specific"/>
    <property type="evidence" value="ECO:0007669"/>
    <property type="project" value="InterPro"/>
</dbReference>
<evidence type="ECO:0000259" key="8">
    <source>
        <dbReference type="PROSITE" id="PS50071"/>
    </source>
</evidence>
<feature type="DNA-binding region" description="Homeobox" evidence="5">
    <location>
        <begin position="119"/>
        <end position="178"/>
    </location>
</feature>
<evidence type="ECO:0000256" key="5">
    <source>
        <dbReference type="PROSITE-ProRule" id="PRU00108"/>
    </source>
</evidence>
<name>A0AA39F7N5_9HYME</name>
<dbReference type="AlphaFoldDB" id="A0AA39F7N5"/>
<dbReference type="PROSITE" id="PS00027">
    <property type="entry name" value="HOMEOBOX_1"/>
    <property type="match status" value="1"/>
</dbReference>
<keyword evidence="10" id="KW-1185">Reference proteome</keyword>
<dbReference type="PRINTS" id="PR00024">
    <property type="entry name" value="HOMEOBOX"/>
</dbReference>
<dbReference type="InterPro" id="IPR020479">
    <property type="entry name" value="HD_metazoa"/>
</dbReference>
<dbReference type="InterPro" id="IPR017970">
    <property type="entry name" value="Homeobox_CS"/>
</dbReference>
<dbReference type="Pfam" id="PF00046">
    <property type="entry name" value="Homeodomain"/>
    <property type="match status" value="1"/>
</dbReference>
<evidence type="ECO:0000256" key="2">
    <source>
        <dbReference type="ARBA" id="ARBA00023125"/>
    </source>
</evidence>
<accession>A0AA39F7N5</accession>
<dbReference type="PANTHER" id="PTHR24340:SF82">
    <property type="entry name" value="HOMEOBOX PROTEIN VND"/>
    <property type="match status" value="1"/>
</dbReference>
<feature type="region of interest" description="Disordered" evidence="7">
    <location>
        <begin position="101"/>
        <end position="121"/>
    </location>
</feature>
<dbReference type="InterPro" id="IPR050394">
    <property type="entry name" value="Homeobox_NK-like"/>
</dbReference>
<dbReference type="PANTHER" id="PTHR24340">
    <property type="entry name" value="HOMEOBOX PROTEIN NKX"/>
    <property type="match status" value="1"/>
</dbReference>
<comment type="caution">
    <text evidence="9">The sequence shown here is derived from an EMBL/GenBank/DDBJ whole genome shotgun (WGS) entry which is preliminary data.</text>
</comment>
<keyword evidence="3 5" id="KW-0371">Homeobox</keyword>
<dbReference type="PROSITE" id="PS50071">
    <property type="entry name" value="HOMEOBOX_2"/>
    <property type="match status" value="1"/>
</dbReference>
<evidence type="ECO:0000256" key="7">
    <source>
        <dbReference type="SAM" id="MobiDB-lite"/>
    </source>
</evidence>
<gene>
    <name evidence="9" type="ORF">PV328_003102</name>
</gene>
<sequence length="422" mass="49056">MLASSISFSVRDILNENQQISVMDTYNSHGQISQSVHVPQEYYGYNSVQETHWDMEKYKDQSQQQSNQLNYQNYTDLGHVHTVNHIAPLYQHNSVAEDGNVVTSSKTELRKNQSGKRTKRKPRVLFSQAQVYELEQRFKQQRYLSAPEREVLATTLKLTSTQVKIWFQNRRYKNKRARIEDAEKLQTGNVKSQSLKKISVPVLIKDGKPNVNESCSSNYWSGFRPEFNVQGISFEFNSDTRISPEYRQNEMRQQCSPSVITEFRNDTTHNQNSHRHIFTPIDYNKTNNFTTGIRSIKTEYKESNNLSSFSEIKSTSSEDKCGIINNDNRTLIDPPNSDYTFPSYSHPPNYQMTYVNYMEQMPMDQSIQRLCHCGIGCDQKAAMLENSSIGRWARPSTEREGDWVRHRRVVRRKRVTGEAPPT</sequence>
<dbReference type="GO" id="GO:0005634">
    <property type="term" value="C:nucleus"/>
    <property type="evidence" value="ECO:0007669"/>
    <property type="project" value="UniProtKB-SubCell"/>
</dbReference>